<dbReference type="PANTHER" id="PTHR28047">
    <property type="entry name" value="PROTEIN DCG1"/>
    <property type="match status" value="1"/>
</dbReference>
<dbReference type="Proteomes" id="UP000236959">
    <property type="component" value="Unassembled WGS sequence"/>
</dbReference>
<dbReference type="GO" id="GO:0047661">
    <property type="term" value="F:amino-acid racemase activity"/>
    <property type="evidence" value="ECO:0007669"/>
    <property type="project" value="InterPro"/>
</dbReference>
<evidence type="ECO:0000313" key="3">
    <source>
        <dbReference type="Proteomes" id="UP000236959"/>
    </source>
</evidence>
<dbReference type="PANTHER" id="PTHR28047:SF5">
    <property type="entry name" value="PROTEIN DCG1"/>
    <property type="match status" value="1"/>
</dbReference>
<evidence type="ECO:0000256" key="1">
    <source>
        <dbReference type="ARBA" id="ARBA00038414"/>
    </source>
</evidence>
<proteinExistence type="inferred from homology"/>
<sequence length="230" mass="24062">MVRGKDPLHILVINPNTTASMTAKIGVAAIAAARPSTRITAVNPHTGPAAIQGRKDGEAALPGLFALVEDWLAGPQNVDAIIIACFDDTGLWELKQRCPFPVLGIGEAAYHMAALSAVRFSVVTTLSVSVPVLEDNLRKTGLMARCAQVRASEVPVLALEEEGSAGRSKIETEIAAALAENDIGAIALGCAGMADLAEDLSDKFKIPVIDGIAAAVRLIEALPHRRNSLT</sequence>
<dbReference type="InterPro" id="IPR052186">
    <property type="entry name" value="Hydantoin_racemase-like"/>
</dbReference>
<accession>A0A2S3UUQ6</accession>
<organism evidence="2 3">
    <name type="scientific">Roseibium marinum</name>
    <dbReference type="NCBI Taxonomy" id="281252"/>
    <lineage>
        <taxon>Bacteria</taxon>
        <taxon>Pseudomonadati</taxon>
        <taxon>Pseudomonadota</taxon>
        <taxon>Alphaproteobacteria</taxon>
        <taxon>Hyphomicrobiales</taxon>
        <taxon>Stappiaceae</taxon>
        <taxon>Roseibium</taxon>
    </lineage>
</organism>
<dbReference type="OrthoDB" id="9791723at2"/>
<dbReference type="RefSeq" id="WP_103222394.1">
    <property type="nucleotide sequence ID" value="NZ_PPCN01000004.1"/>
</dbReference>
<protein>
    <submittedName>
        <fullName evidence="2">Allantoin racemase</fullName>
    </submittedName>
</protein>
<gene>
    <name evidence="2" type="ORF">CLV41_10419</name>
</gene>
<dbReference type="EMBL" id="PPCN01000004">
    <property type="protein sequence ID" value="POF31457.1"/>
    <property type="molecule type" value="Genomic_DNA"/>
</dbReference>
<evidence type="ECO:0000313" key="2">
    <source>
        <dbReference type="EMBL" id="POF31457.1"/>
    </source>
</evidence>
<dbReference type="AlphaFoldDB" id="A0A2S3UUQ6"/>
<dbReference type="Pfam" id="PF01177">
    <property type="entry name" value="Asp_Glu_race"/>
    <property type="match status" value="1"/>
</dbReference>
<reference evidence="2 3" key="1">
    <citation type="submission" date="2018-01" db="EMBL/GenBank/DDBJ databases">
        <title>Genomic Encyclopedia of Archaeal and Bacterial Type Strains, Phase II (KMG-II): from individual species to whole genera.</title>
        <authorList>
            <person name="Goeker M."/>
        </authorList>
    </citation>
    <scope>NUCLEOTIDE SEQUENCE [LARGE SCALE GENOMIC DNA]</scope>
    <source>
        <strain evidence="2 3">DSM 17023</strain>
    </source>
</reference>
<name>A0A2S3UUQ6_9HYPH</name>
<dbReference type="InterPro" id="IPR053714">
    <property type="entry name" value="Iso_Racemase_Enz_sf"/>
</dbReference>
<dbReference type="Gene3D" id="3.40.50.12500">
    <property type="match status" value="1"/>
</dbReference>
<comment type="caution">
    <text evidence="2">The sequence shown here is derived from an EMBL/GenBank/DDBJ whole genome shotgun (WGS) entry which is preliminary data.</text>
</comment>
<dbReference type="InterPro" id="IPR015942">
    <property type="entry name" value="Asp/Glu/hydantoin_racemase"/>
</dbReference>
<comment type="similarity">
    <text evidence="1">Belongs to the HyuE racemase family.</text>
</comment>
<keyword evidence="3" id="KW-1185">Reference proteome</keyword>